<comment type="cofactor">
    <cofactor evidence="1">
        <name>Ca(2+)</name>
        <dbReference type="ChEBI" id="CHEBI:29108"/>
    </cofactor>
</comment>
<keyword evidence="10" id="KW-1185">Reference proteome</keyword>
<proteinExistence type="inferred from homology"/>
<dbReference type="Gene3D" id="3.40.720.10">
    <property type="entry name" value="Alkaline Phosphatase, subunit A"/>
    <property type="match status" value="1"/>
</dbReference>
<gene>
    <name evidence="9" type="primary">Arsb</name>
    <name evidence="9" type="ORF">EVAR_85666_1</name>
</gene>
<evidence type="ECO:0000259" key="8">
    <source>
        <dbReference type="Pfam" id="PF00884"/>
    </source>
</evidence>
<feature type="chain" id="PRO_5020034994" evidence="7">
    <location>
        <begin position="24"/>
        <end position="547"/>
    </location>
</feature>
<dbReference type="AlphaFoldDB" id="A0A4C1WD11"/>
<accession>A0A4C1WD11</accession>
<dbReference type="CDD" id="cd16029">
    <property type="entry name" value="4-S"/>
    <property type="match status" value="1"/>
</dbReference>
<evidence type="ECO:0000256" key="7">
    <source>
        <dbReference type="SAM" id="SignalP"/>
    </source>
</evidence>
<dbReference type="PANTHER" id="PTHR10342:SF264">
    <property type="entry name" value="MIP05773P-RELATED"/>
    <property type="match status" value="1"/>
</dbReference>
<comment type="caution">
    <text evidence="9">The sequence shown here is derived from an EMBL/GenBank/DDBJ whole genome shotgun (WGS) entry which is preliminary data.</text>
</comment>
<dbReference type="InterPro" id="IPR000917">
    <property type="entry name" value="Sulfatase_N"/>
</dbReference>
<dbReference type="InterPro" id="IPR017850">
    <property type="entry name" value="Alkaline_phosphatase_core_sf"/>
</dbReference>
<evidence type="ECO:0000256" key="1">
    <source>
        <dbReference type="ARBA" id="ARBA00001913"/>
    </source>
</evidence>
<evidence type="ECO:0000313" key="9">
    <source>
        <dbReference type="EMBL" id="GBP48054.1"/>
    </source>
</evidence>
<keyword evidence="7" id="KW-0732">Signal</keyword>
<dbReference type="GO" id="GO:0008484">
    <property type="term" value="F:sulfuric ester hydrolase activity"/>
    <property type="evidence" value="ECO:0007669"/>
    <property type="project" value="InterPro"/>
</dbReference>
<keyword evidence="4" id="KW-0378">Hydrolase</keyword>
<dbReference type="PANTHER" id="PTHR10342">
    <property type="entry name" value="ARYLSULFATASE"/>
    <property type="match status" value="1"/>
</dbReference>
<name>A0A4C1WD11_EUMVA</name>
<comment type="similarity">
    <text evidence="2">Belongs to the sulfatase family.</text>
</comment>
<evidence type="ECO:0000256" key="3">
    <source>
        <dbReference type="ARBA" id="ARBA00022723"/>
    </source>
</evidence>
<reference evidence="9 10" key="1">
    <citation type="journal article" date="2019" name="Commun. Biol.">
        <title>The bagworm genome reveals a unique fibroin gene that provides high tensile strength.</title>
        <authorList>
            <person name="Kono N."/>
            <person name="Nakamura H."/>
            <person name="Ohtoshi R."/>
            <person name="Tomita M."/>
            <person name="Numata K."/>
            <person name="Arakawa K."/>
        </authorList>
    </citation>
    <scope>NUCLEOTIDE SEQUENCE [LARGE SCALE GENOMIC DNA]</scope>
</reference>
<feature type="signal peptide" evidence="7">
    <location>
        <begin position="1"/>
        <end position="23"/>
    </location>
</feature>
<dbReference type="SUPFAM" id="SSF53649">
    <property type="entry name" value="Alkaline phosphatase-like"/>
    <property type="match status" value="1"/>
</dbReference>
<keyword evidence="5" id="KW-0106">Calcium</keyword>
<dbReference type="EMBL" id="BGZK01000516">
    <property type="protein sequence ID" value="GBP48054.1"/>
    <property type="molecule type" value="Genomic_DNA"/>
</dbReference>
<evidence type="ECO:0000256" key="4">
    <source>
        <dbReference type="ARBA" id="ARBA00022801"/>
    </source>
</evidence>
<evidence type="ECO:0000256" key="5">
    <source>
        <dbReference type="ARBA" id="ARBA00022837"/>
    </source>
</evidence>
<dbReference type="Pfam" id="PF00884">
    <property type="entry name" value="Sulfatase"/>
    <property type="match status" value="1"/>
</dbReference>
<keyword evidence="3" id="KW-0479">Metal-binding</keyword>
<dbReference type="OrthoDB" id="103349at2759"/>
<evidence type="ECO:0000313" key="10">
    <source>
        <dbReference type="Proteomes" id="UP000299102"/>
    </source>
</evidence>
<protein>
    <submittedName>
        <fullName evidence="9">Arylsulfatase B</fullName>
    </submittedName>
</protein>
<sequence length="547" mass="61594">MVFKTFNVGLVWAIAALINATNQQRPNIVLIIADDLGWDDVSFHGSAQVLTPNIDLLAYSGAALQRYYTHSQCSPSRAAMLTGKYAHRLGMQGHPIVVSEDRGIPLNEKLLPQYLKELGYATHLVGKWHVGHSREAYLPTSRGFDSHFGHRSGFIDYYEYIIEEKLSTGKVAGLDLYRNLTPAWDVEGYITDVYTHEALKLIKYRDKNKPFFLQLAHSAPHSANEGAPLQAPPELVRAMRHVELGERRLYAAMVKKLDDSVSQVVEALEQEEMLNNTVIVFISDNGGMTEGFTRNWASNWPLRGLKSSPFEGGIRAAGLIWFKDIHYADDPTWKGRMHSVDWLPTLLKAAGGGKVEGIDGVNLWDSILRGDSASRYEHVEIDDYTGYAAITLGKYKLITGRTVPAHSKCKYGDELRGVIGQPPSYETALENSVVYAVLKRTGKPLDVEWMMKKRLLLTIDCGDVPGNQSSCGTEEDKVSLFNIDEDPCERRDLSKILPEVVQQLHRRITEEWDKRVPRIVPMVRDPKSKPSLHNYTWTTWIDDTLSN</sequence>
<feature type="domain" description="Sulfatase N-terminal" evidence="8">
    <location>
        <begin position="26"/>
        <end position="351"/>
    </location>
</feature>
<dbReference type="GO" id="GO:0046872">
    <property type="term" value="F:metal ion binding"/>
    <property type="evidence" value="ECO:0007669"/>
    <property type="project" value="UniProtKB-KW"/>
</dbReference>
<dbReference type="InterPro" id="IPR047115">
    <property type="entry name" value="ARSB"/>
</dbReference>
<organism evidence="9 10">
    <name type="scientific">Eumeta variegata</name>
    <name type="common">Bagworm moth</name>
    <name type="synonym">Eumeta japonica</name>
    <dbReference type="NCBI Taxonomy" id="151549"/>
    <lineage>
        <taxon>Eukaryota</taxon>
        <taxon>Metazoa</taxon>
        <taxon>Ecdysozoa</taxon>
        <taxon>Arthropoda</taxon>
        <taxon>Hexapoda</taxon>
        <taxon>Insecta</taxon>
        <taxon>Pterygota</taxon>
        <taxon>Neoptera</taxon>
        <taxon>Endopterygota</taxon>
        <taxon>Lepidoptera</taxon>
        <taxon>Glossata</taxon>
        <taxon>Ditrysia</taxon>
        <taxon>Tineoidea</taxon>
        <taxon>Psychidae</taxon>
        <taxon>Oiketicinae</taxon>
        <taxon>Eumeta</taxon>
    </lineage>
</organism>
<evidence type="ECO:0000256" key="2">
    <source>
        <dbReference type="ARBA" id="ARBA00008779"/>
    </source>
</evidence>
<dbReference type="Gene3D" id="3.30.1120.10">
    <property type="match status" value="1"/>
</dbReference>
<evidence type="ECO:0000256" key="6">
    <source>
        <dbReference type="ARBA" id="ARBA00023180"/>
    </source>
</evidence>
<dbReference type="InterPro" id="IPR024607">
    <property type="entry name" value="Sulfatase_CS"/>
</dbReference>
<keyword evidence="6" id="KW-0325">Glycoprotein</keyword>
<dbReference type="STRING" id="151549.A0A4C1WD11"/>
<dbReference type="PROSITE" id="PS00149">
    <property type="entry name" value="SULFATASE_2"/>
    <property type="match status" value="1"/>
</dbReference>
<dbReference type="Proteomes" id="UP000299102">
    <property type="component" value="Unassembled WGS sequence"/>
</dbReference>